<keyword evidence="1" id="KW-0614">Plasmid</keyword>
<proteinExistence type="predicted"/>
<gene>
    <name evidence="1" type="ORF">NCTC10142_00774</name>
</gene>
<geneLocation type="plasmid" evidence="1 2">
    <name>13</name>
</geneLocation>
<dbReference type="Proteomes" id="UP000289506">
    <property type="component" value="Plasmid 13"/>
</dbReference>
<name>A0A449AJ42_9BACT</name>
<reference evidence="1 2" key="1">
    <citation type="submission" date="2019-01" db="EMBL/GenBank/DDBJ databases">
        <authorList>
            <consortium name="Pathogen Informatics"/>
        </authorList>
    </citation>
    <scope>NUCLEOTIDE SEQUENCE [LARGE SCALE GENOMIC DNA]</scope>
    <source>
        <strain evidence="1 2">NCTC10142</strain>
        <plasmid evidence="2">13</plasmid>
    </source>
</reference>
<dbReference type="RefSeq" id="WP_129720884.1">
    <property type="nucleotide sequence ID" value="NZ_LR214986.1"/>
</dbReference>
<evidence type="ECO:0000313" key="1">
    <source>
        <dbReference type="EMBL" id="VEU64999.1"/>
    </source>
</evidence>
<accession>A0A449AJ42</accession>
<dbReference type="AlphaFoldDB" id="A0A449AJ42"/>
<dbReference type="EMBL" id="LR214986">
    <property type="protein sequence ID" value="VEU64999.1"/>
    <property type="molecule type" value="Genomic_DNA"/>
</dbReference>
<sequence>MKKKIAYIYILRTLLFALNEIKEFEEKFNLINQNKSIIKNELHTKTNKHGYSKKLKEMHLKP</sequence>
<evidence type="ECO:0000313" key="2">
    <source>
        <dbReference type="Proteomes" id="UP000289506"/>
    </source>
</evidence>
<organism evidence="1 2">
    <name type="scientific">Mycoplasmopsis cynos</name>
    <dbReference type="NCBI Taxonomy" id="171284"/>
    <lineage>
        <taxon>Bacteria</taxon>
        <taxon>Bacillati</taxon>
        <taxon>Mycoplasmatota</taxon>
        <taxon>Mycoplasmoidales</taxon>
        <taxon>Metamycoplasmataceae</taxon>
        <taxon>Mycoplasmopsis</taxon>
    </lineage>
</organism>
<protein>
    <submittedName>
        <fullName evidence="1">Uncharacterized protein</fullName>
    </submittedName>
</protein>